<dbReference type="GO" id="GO:0005886">
    <property type="term" value="C:plasma membrane"/>
    <property type="evidence" value="ECO:0007669"/>
    <property type="project" value="TreeGrafter"/>
</dbReference>
<evidence type="ECO:0000313" key="9">
    <source>
        <dbReference type="Proteomes" id="UP000253509"/>
    </source>
</evidence>
<gene>
    <name evidence="8" type="ORF">DFO65_10367</name>
</gene>
<comment type="caution">
    <text evidence="8">The sequence shown here is derived from an EMBL/GenBank/DDBJ whole genome shotgun (WGS) entry which is preliminary data.</text>
</comment>
<comment type="subcellular location">
    <subcellularLocation>
        <location evidence="1">Membrane</location>
        <topology evidence="1">Multi-pass membrane protein</topology>
    </subcellularLocation>
</comment>
<dbReference type="InterPro" id="IPR051401">
    <property type="entry name" value="GtrA_CellWall_Glycosyl"/>
</dbReference>
<accession>A0A366IMR1</accession>
<evidence type="ECO:0000313" key="8">
    <source>
        <dbReference type="EMBL" id="RBP72776.1"/>
    </source>
</evidence>
<evidence type="ECO:0000256" key="5">
    <source>
        <dbReference type="ARBA" id="ARBA00023136"/>
    </source>
</evidence>
<dbReference type="Pfam" id="PF04138">
    <property type="entry name" value="GtrA_DPMS_TM"/>
    <property type="match status" value="1"/>
</dbReference>
<reference evidence="8 9" key="1">
    <citation type="submission" date="2018-06" db="EMBL/GenBank/DDBJ databases">
        <title>Freshwater and sediment microbial communities from various areas in North America, analyzing microbe dynamics in response to fracking.</title>
        <authorList>
            <person name="Lamendella R."/>
        </authorList>
    </citation>
    <scope>NUCLEOTIDE SEQUENCE [LARGE SCALE GENOMIC DNA]</scope>
    <source>
        <strain evidence="8 9">3b_TX</strain>
    </source>
</reference>
<evidence type="ECO:0000256" key="1">
    <source>
        <dbReference type="ARBA" id="ARBA00004141"/>
    </source>
</evidence>
<feature type="transmembrane region" description="Helical" evidence="6">
    <location>
        <begin position="111"/>
        <end position="128"/>
    </location>
</feature>
<dbReference type="EMBL" id="QNSB01000003">
    <property type="protein sequence ID" value="RBP72776.1"/>
    <property type="molecule type" value="Genomic_DNA"/>
</dbReference>
<evidence type="ECO:0000256" key="4">
    <source>
        <dbReference type="ARBA" id="ARBA00022989"/>
    </source>
</evidence>
<dbReference type="RefSeq" id="WP_113903269.1">
    <property type="nucleotide sequence ID" value="NZ_QNSB01000003.1"/>
</dbReference>
<organism evidence="8 9">
    <name type="scientific">Brevibacterium celere</name>
    <dbReference type="NCBI Taxonomy" id="225845"/>
    <lineage>
        <taxon>Bacteria</taxon>
        <taxon>Bacillati</taxon>
        <taxon>Actinomycetota</taxon>
        <taxon>Actinomycetes</taxon>
        <taxon>Micrococcales</taxon>
        <taxon>Brevibacteriaceae</taxon>
        <taxon>Brevibacterium</taxon>
    </lineage>
</organism>
<feature type="transmembrane region" description="Helical" evidence="6">
    <location>
        <begin position="45"/>
        <end position="64"/>
    </location>
</feature>
<proteinExistence type="inferred from homology"/>
<feature type="domain" description="GtrA/DPMS transmembrane" evidence="7">
    <location>
        <begin position="13"/>
        <end position="134"/>
    </location>
</feature>
<keyword evidence="5 6" id="KW-0472">Membrane</keyword>
<dbReference type="AlphaFoldDB" id="A0A366IMR1"/>
<feature type="transmembrane region" description="Helical" evidence="6">
    <location>
        <begin position="12"/>
        <end position="33"/>
    </location>
</feature>
<name>A0A366IMR1_9MICO</name>
<keyword evidence="3 6" id="KW-0812">Transmembrane</keyword>
<dbReference type="PANTHER" id="PTHR38459:SF1">
    <property type="entry name" value="PROPHAGE BACTOPRENOL-LINKED GLUCOSE TRANSLOCASE HOMOLOG"/>
    <property type="match status" value="1"/>
</dbReference>
<keyword evidence="9" id="KW-1185">Reference proteome</keyword>
<dbReference type="GO" id="GO:0000271">
    <property type="term" value="P:polysaccharide biosynthetic process"/>
    <property type="evidence" value="ECO:0007669"/>
    <property type="project" value="InterPro"/>
</dbReference>
<dbReference type="InterPro" id="IPR007267">
    <property type="entry name" value="GtrA_DPMS_TM"/>
</dbReference>
<sequence>MGRRRTEAFRLAKFGTVGSIAFLVDLGTFNLLLFTTDVGPLIPKIASVACATTVSWLGSRLWTFRDGRTDRPLREALGFYAVNAVGLAIAGLCLVVSHYVIGWTSPLADNISANVVGVALGNVFRYLMYRFVLFRVPSGSPAREVLVLTPPGGGSPAPVPSSTRDGR</sequence>
<feature type="transmembrane region" description="Helical" evidence="6">
    <location>
        <begin position="76"/>
        <end position="99"/>
    </location>
</feature>
<protein>
    <submittedName>
        <fullName evidence="8">Putative flippase GtrA</fullName>
    </submittedName>
</protein>
<evidence type="ECO:0000256" key="6">
    <source>
        <dbReference type="SAM" id="Phobius"/>
    </source>
</evidence>
<dbReference type="PANTHER" id="PTHR38459">
    <property type="entry name" value="PROPHAGE BACTOPRENOL-LINKED GLUCOSE TRANSLOCASE HOMOLOG"/>
    <property type="match status" value="1"/>
</dbReference>
<keyword evidence="4 6" id="KW-1133">Transmembrane helix</keyword>
<comment type="similarity">
    <text evidence="2">Belongs to the GtrA family.</text>
</comment>
<evidence type="ECO:0000256" key="3">
    <source>
        <dbReference type="ARBA" id="ARBA00022692"/>
    </source>
</evidence>
<evidence type="ECO:0000256" key="2">
    <source>
        <dbReference type="ARBA" id="ARBA00009399"/>
    </source>
</evidence>
<evidence type="ECO:0000259" key="7">
    <source>
        <dbReference type="Pfam" id="PF04138"/>
    </source>
</evidence>
<dbReference type="Proteomes" id="UP000253509">
    <property type="component" value="Unassembled WGS sequence"/>
</dbReference>